<evidence type="ECO:0000313" key="1">
    <source>
        <dbReference type="EMBL" id="GIY86556.1"/>
    </source>
</evidence>
<dbReference type="AlphaFoldDB" id="A0AAV4WUF8"/>
<dbReference type="Proteomes" id="UP001054945">
    <property type="component" value="Unassembled WGS sequence"/>
</dbReference>
<dbReference type="EMBL" id="BPLR01016813">
    <property type="protein sequence ID" value="GIY86556.1"/>
    <property type="molecule type" value="Genomic_DNA"/>
</dbReference>
<evidence type="ECO:0008006" key="3">
    <source>
        <dbReference type="Google" id="ProtNLM"/>
    </source>
</evidence>
<organism evidence="1 2">
    <name type="scientific">Caerostris extrusa</name>
    <name type="common">Bark spider</name>
    <name type="synonym">Caerostris bankana</name>
    <dbReference type="NCBI Taxonomy" id="172846"/>
    <lineage>
        <taxon>Eukaryota</taxon>
        <taxon>Metazoa</taxon>
        <taxon>Ecdysozoa</taxon>
        <taxon>Arthropoda</taxon>
        <taxon>Chelicerata</taxon>
        <taxon>Arachnida</taxon>
        <taxon>Araneae</taxon>
        <taxon>Araneomorphae</taxon>
        <taxon>Entelegynae</taxon>
        <taxon>Araneoidea</taxon>
        <taxon>Araneidae</taxon>
        <taxon>Caerostris</taxon>
    </lineage>
</organism>
<accession>A0AAV4WUF8</accession>
<evidence type="ECO:0000313" key="2">
    <source>
        <dbReference type="Proteomes" id="UP001054945"/>
    </source>
</evidence>
<keyword evidence="2" id="KW-1185">Reference proteome</keyword>
<comment type="caution">
    <text evidence="1">The sequence shown here is derived from an EMBL/GenBank/DDBJ whole genome shotgun (WGS) entry which is preliminary data.</text>
</comment>
<reference evidence="1 2" key="1">
    <citation type="submission" date="2021-06" db="EMBL/GenBank/DDBJ databases">
        <title>Caerostris extrusa draft genome.</title>
        <authorList>
            <person name="Kono N."/>
            <person name="Arakawa K."/>
        </authorList>
    </citation>
    <scope>NUCLEOTIDE SEQUENCE [LARGE SCALE GENOMIC DNA]</scope>
</reference>
<protein>
    <recommendedName>
        <fullName evidence="3">DNA-directed DNA polymerase</fullName>
    </recommendedName>
</protein>
<sequence length="281" mass="33118">MIEEADEMETRGSGWSFLEVTYLELKINKYDPLNASSYIDLPKNIDKLSKNLRSTKNLKSVFKETAKHFPEDKLDLITRKSVYPYDYMDCEEKYKETELPPKEAFYNRLNECDISDEDYKHAQNVWKSFNINNFREYSELYVKTDVLILADIFENFRDVCLKTYKLDPAWYFTAPGLSWNAMLKKTQVKLDLIHDIDMVLMIEKGVRGGISQCCNRYSKANNKYMKEYDKNKESNYLMYLDANNLYGGAMSQYLPHGGFKWVNNIKNILKCPDDSKKGYIY</sequence>
<proteinExistence type="predicted"/>
<dbReference type="InterPro" id="IPR043502">
    <property type="entry name" value="DNA/RNA_pol_sf"/>
</dbReference>
<gene>
    <name evidence="1" type="primary">AVEN_114505_1</name>
    <name evidence="1" type="ORF">CEXT_247221</name>
</gene>
<dbReference type="PANTHER" id="PTHR31511:SF12">
    <property type="entry name" value="RHO TERMINATION FACTOR N-TERMINAL DOMAIN-CONTAINING PROTEIN"/>
    <property type="match status" value="1"/>
</dbReference>
<dbReference type="GO" id="GO:0071897">
    <property type="term" value="P:DNA biosynthetic process"/>
    <property type="evidence" value="ECO:0007669"/>
    <property type="project" value="UniProtKB-ARBA"/>
</dbReference>
<dbReference type="SUPFAM" id="SSF56672">
    <property type="entry name" value="DNA/RNA polymerases"/>
    <property type="match status" value="1"/>
</dbReference>
<dbReference type="PANTHER" id="PTHR31511">
    <property type="entry name" value="PROTEIN CBG23764"/>
    <property type="match status" value="1"/>
</dbReference>
<name>A0AAV4WUF8_CAEEX</name>